<comment type="subcellular location">
    <subcellularLocation>
        <location evidence="1">Mitochondrion</location>
    </subcellularLocation>
</comment>
<dbReference type="CDD" id="cd00751">
    <property type="entry name" value="thiolase"/>
    <property type="match status" value="1"/>
</dbReference>
<keyword evidence="8" id="KW-0630">Potassium</keyword>
<dbReference type="EMBL" id="JBBXJM010000002">
    <property type="protein sequence ID" value="KAL1410890.1"/>
    <property type="molecule type" value="Genomic_DNA"/>
</dbReference>
<comment type="subunit">
    <text evidence="3">Homotetramer.</text>
</comment>
<evidence type="ECO:0000256" key="2">
    <source>
        <dbReference type="ARBA" id="ARBA00010982"/>
    </source>
</evidence>
<dbReference type="Pfam" id="PF00108">
    <property type="entry name" value="Thiolase_N"/>
    <property type="match status" value="1"/>
</dbReference>
<dbReference type="InterPro" id="IPR020615">
    <property type="entry name" value="Thiolase_acyl_enz_int_AS"/>
</dbReference>
<proteinExistence type="inferred from homology"/>
<comment type="caution">
    <text evidence="14">The sequence shown here is derived from an EMBL/GenBank/DDBJ whole genome shotgun (WGS) entry which is preliminary data.</text>
</comment>
<evidence type="ECO:0000256" key="6">
    <source>
        <dbReference type="ARBA" id="ARBA00022723"/>
    </source>
</evidence>
<evidence type="ECO:0000256" key="10">
    <source>
        <dbReference type="ARBA" id="ARBA00023315"/>
    </source>
</evidence>
<keyword evidence="15" id="KW-1185">Reference proteome</keyword>
<evidence type="ECO:0000313" key="14">
    <source>
        <dbReference type="EMBL" id="KAL1410890.1"/>
    </source>
</evidence>
<evidence type="ECO:0000313" key="15">
    <source>
        <dbReference type="Proteomes" id="UP001565368"/>
    </source>
</evidence>
<dbReference type="InterPro" id="IPR020616">
    <property type="entry name" value="Thiolase_N"/>
</dbReference>
<keyword evidence="10 11" id="KW-0012">Acyltransferase</keyword>
<feature type="domain" description="Thiolase N-terminal" evidence="12">
    <location>
        <begin position="27"/>
        <end position="280"/>
    </location>
</feature>
<dbReference type="GeneID" id="95982876"/>
<dbReference type="Proteomes" id="UP001565368">
    <property type="component" value="Unassembled WGS sequence"/>
</dbReference>
<evidence type="ECO:0000256" key="3">
    <source>
        <dbReference type="ARBA" id="ARBA00011881"/>
    </source>
</evidence>
<sequence length="410" mass="42975">MLFNRAVASPLRSIPSFASRAMSTQSVYILGASRTPIGAKDGVFATVSAPELGTAAVKHVLDKAGVKPERVEEIYFGNVVQAGVGQSPARQVGIASGLPIGADATTINKVCASGLKSITLAAQNIQLGQRGVMIAGGMESMSNAPFLLPRKPAAFGNFETKDSLVVDGLFDVYNKFPMGNCAEHTAKELGITREQQDDFCELSYNRAQDSWAKGLFNDEIAPVTVKTRKGDVVISEDEDYKKLLKDKFRSIRSVFIKDGTVTAANASTLNDGAAAVVLASGDVVEKEGLKPLAKILSYADAAVQPIDFPTAPTVAVPIALERAGLTKDDIDLWEFNEAFSVVPVATEKVLGIPIEKINVKGGAVALGHPIGASGARIVATLIHSLKPGQKGVAAICNGGGAATAMVIERV</sequence>
<dbReference type="InterPro" id="IPR002155">
    <property type="entry name" value="Thiolase"/>
</dbReference>
<protein>
    <recommendedName>
        <fullName evidence="4">acetyl-CoA C-acetyltransferase</fullName>
        <ecNumber evidence="4">2.3.1.9</ecNumber>
    </recommendedName>
</protein>
<organism evidence="14 15">
    <name type="scientific">Vanrija albida</name>
    <dbReference type="NCBI Taxonomy" id="181172"/>
    <lineage>
        <taxon>Eukaryota</taxon>
        <taxon>Fungi</taxon>
        <taxon>Dikarya</taxon>
        <taxon>Basidiomycota</taxon>
        <taxon>Agaricomycotina</taxon>
        <taxon>Tremellomycetes</taxon>
        <taxon>Trichosporonales</taxon>
        <taxon>Trichosporonaceae</taxon>
        <taxon>Vanrija</taxon>
    </lineage>
</organism>
<evidence type="ECO:0000256" key="1">
    <source>
        <dbReference type="ARBA" id="ARBA00004173"/>
    </source>
</evidence>
<evidence type="ECO:0000256" key="4">
    <source>
        <dbReference type="ARBA" id="ARBA00012705"/>
    </source>
</evidence>
<accession>A0ABR3Q823</accession>
<name>A0ABR3Q823_9TREE</name>
<dbReference type="Gene3D" id="3.40.47.10">
    <property type="match status" value="2"/>
</dbReference>
<dbReference type="InterPro" id="IPR020613">
    <property type="entry name" value="Thiolase_CS"/>
</dbReference>
<keyword evidence="9" id="KW-0496">Mitochondrion</keyword>
<evidence type="ECO:0000256" key="5">
    <source>
        <dbReference type="ARBA" id="ARBA00022679"/>
    </source>
</evidence>
<dbReference type="PIRSF" id="PIRSF000429">
    <property type="entry name" value="Ac-CoA_Ac_transf"/>
    <property type="match status" value="1"/>
</dbReference>
<keyword evidence="5 11" id="KW-0808">Transferase</keyword>
<dbReference type="Pfam" id="PF02803">
    <property type="entry name" value="Thiolase_C"/>
    <property type="match status" value="1"/>
</dbReference>
<evidence type="ECO:0000256" key="7">
    <source>
        <dbReference type="ARBA" id="ARBA00022946"/>
    </source>
</evidence>
<feature type="domain" description="Thiolase C-terminal" evidence="13">
    <location>
        <begin position="289"/>
        <end position="409"/>
    </location>
</feature>
<dbReference type="EC" id="2.3.1.9" evidence="4"/>
<dbReference type="InterPro" id="IPR020617">
    <property type="entry name" value="Thiolase_C"/>
</dbReference>
<dbReference type="PROSITE" id="PS00098">
    <property type="entry name" value="THIOLASE_1"/>
    <property type="match status" value="1"/>
</dbReference>
<evidence type="ECO:0000259" key="13">
    <source>
        <dbReference type="Pfam" id="PF02803"/>
    </source>
</evidence>
<reference evidence="14 15" key="1">
    <citation type="submission" date="2023-08" db="EMBL/GenBank/DDBJ databases">
        <title>Annotated Genome Sequence of Vanrija albida AlHP1.</title>
        <authorList>
            <person name="Herzog R."/>
        </authorList>
    </citation>
    <scope>NUCLEOTIDE SEQUENCE [LARGE SCALE GENOMIC DNA]</scope>
    <source>
        <strain evidence="14 15">AlHP1</strain>
    </source>
</reference>
<dbReference type="InterPro" id="IPR016039">
    <property type="entry name" value="Thiolase-like"/>
</dbReference>
<evidence type="ECO:0000256" key="8">
    <source>
        <dbReference type="ARBA" id="ARBA00022958"/>
    </source>
</evidence>
<evidence type="ECO:0000259" key="12">
    <source>
        <dbReference type="Pfam" id="PF00108"/>
    </source>
</evidence>
<dbReference type="PANTHER" id="PTHR18919">
    <property type="entry name" value="ACETYL-COA C-ACYLTRANSFERASE"/>
    <property type="match status" value="1"/>
</dbReference>
<comment type="similarity">
    <text evidence="2 11">Belongs to the thiolase-like superfamily. Thiolase family.</text>
</comment>
<gene>
    <name evidence="14" type="ORF">Q8F55_001833</name>
</gene>
<evidence type="ECO:0000256" key="9">
    <source>
        <dbReference type="ARBA" id="ARBA00023128"/>
    </source>
</evidence>
<dbReference type="SUPFAM" id="SSF53901">
    <property type="entry name" value="Thiolase-like"/>
    <property type="match status" value="2"/>
</dbReference>
<dbReference type="PROSITE" id="PS00737">
    <property type="entry name" value="THIOLASE_2"/>
    <property type="match status" value="1"/>
</dbReference>
<evidence type="ECO:0000256" key="11">
    <source>
        <dbReference type="RuleBase" id="RU003557"/>
    </source>
</evidence>
<dbReference type="RefSeq" id="XP_069210834.1">
    <property type="nucleotide sequence ID" value="XM_069350448.1"/>
</dbReference>
<keyword evidence="6" id="KW-0479">Metal-binding</keyword>
<keyword evidence="7" id="KW-0809">Transit peptide</keyword>
<dbReference type="PROSITE" id="PS00099">
    <property type="entry name" value="THIOLASE_3"/>
    <property type="match status" value="1"/>
</dbReference>
<dbReference type="PANTHER" id="PTHR18919:SF156">
    <property type="entry name" value="ACETYL-COA ACETYLTRANSFERASE, MITOCHONDRIAL"/>
    <property type="match status" value="1"/>
</dbReference>
<dbReference type="InterPro" id="IPR020610">
    <property type="entry name" value="Thiolase_AS"/>
</dbReference>
<dbReference type="NCBIfam" id="TIGR01930">
    <property type="entry name" value="AcCoA-C-Actrans"/>
    <property type="match status" value="1"/>
</dbReference>